<reference evidence="1" key="1">
    <citation type="journal article" date="2021" name="New Phytol.">
        <title>Evolutionary innovations through gain and loss of genes in the ectomycorrhizal Boletales.</title>
        <authorList>
            <person name="Wu G."/>
            <person name="Miyauchi S."/>
            <person name="Morin E."/>
            <person name="Kuo A."/>
            <person name="Drula E."/>
            <person name="Varga T."/>
            <person name="Kohler A."/>
            <person name="Feng B."/>
            <person name="Cao Y."/>
            <person name="Lipzen A."/>
            <person name="Daum C."/>
            <person name="Hundley H."/>
            <person name="Pangilinan J."/>
            <person name="Johnson J."/>
            <person name="Barry K."/>
            <person name="LaButti K."/>
            <person name="Ng V."/>
            <person name="Ahrendt S."/>
            <person name="Min B."/>
            <person name="Choi I.G."/>
            <person name="Park H."/>
            <person name="Plett J.M."/>
            <person name="Magnuson J."/>
            <person name="Spatafora J.W."/>
            <person name="Nagy L.G."/>
            <person name="Henrissat B."/>
            <person name="Grigoriev I.V."/>
            <person name="Yang Z.L."/>
            <person name="Xu J."/>
            <person name="Martin F.M."/>
        </authorList>
    </citation>
    <scope>NUCLEOTIDE SEQUENCE</scope>
    <source>
        <strain evidence="1">ATCC 28755</strain>
    </source>
</reference>
<evidence type="ECO:0000313" key="2">
    <source>
        <dbReference type="Proteomes" id="UP000790377"/>
    </source>
</evidence>
<dbReference type="EMBL" id="MU267715">
    <property type="protein sequence ID" value="KAH7910405.1"/>
    <property type="molecule type" value="Genomic_DNA"/>
</dbReference>
<comment type="caution">
    <text evidence="1">The sequence shown here is derived from an EMBL/GenBank/DDBJ whole genome shotgun (WGS) entry which is preliminary data.</text>
</comment>
<accession>A0ACB8ABE6</accession>
<sequence length="691" mass="78098">MKRGFLKSSKTKYMGEVNQNESPSESSTSNRGSSVTSESLEDHQPPKQNPTPKGFIRPAPLGNEDKVRVYLTEHGTDVPAGPGQFFAHKLPPQVLAELKAQGDDRQRVIFRYWPRDPKGKRFVSANFRGKELPGGKNAWGATLYDFFSVRGVPGISSISYSTGSRLTKAMHEFGEFDFAKPEIGDAGDEPEPQERLPCDIGKLIPELENLVKMGLYDNFSTKLCIVDEGIRSIPSSLDWSQHSENSIFDPSHLPFPWPLVPGAMSYPRLTDRLPFHLLPQKLVVHDPWNLLSVHEPDKDIDAPWTSKNDVVRYYSLQLSKDGKAKAAKSSAEAMKLEKEWRESAGRPIVIGPKNGPRVRVFPPLPPVKPQSIPEAHLYIAPNLALNVGSHSVVYRAELELPRDFLMQREMSICEACLEEKATEVWCEGLVDSDIHLDFGWESHPRTCAHAEGDYTKHRGWPSTTRVEVAAKLSFQGDTHLAREAINYQGFPSHFFQHWSGFSLVSPLHRDPVPAGALVPQFYGYYTPDLRVSATKPRRRQRQYLSPILLLEHCGVPIEAEELTRDDKSECASLLFRFHNEGWTHGSFVPRKILMQKGPLMELPLKRGVSDVLSFRMIDFGRSKEGHESSREKLVEKEVGLTLCGLHNRNRKPDADKQVQKISAVDMERMAEKKLARKVELEDRFFVEEVLQ</sequence>
<protein>
    <submittedName>
        <fullName evidence="1">Uncharacterized protein</fullName>
    </submittedName>
</protein>
<keyword evidence="2" id="KW-1185">Reference proteome</keyword>
<evidence type="ECO:0000313" key="1">
    <source>
        <dbReference type="EMBL" id="KAH7910405.1"/>
    </source>
</evidence>
<dbReference type="Proteomes" id="UP000790377">
    <property type="component" value="Unassembled WGS sequence"/>
</dbReference>
<gene>
    <name evidence="1" type="ORF">BJ138DRAFT_112336</name>
</gene>
<name>A0ACB8ABE6_9AGAM</name>
<proteinExistence type="predicted"/>
<organism evidence="1 2">
    <name type="scientific">Hygrophoropsis aurantiaca</name>
    <dbReference type="NCBI Taxonomy" id="72124"/>
    <lineage>
        <taxon>Eukaryota</taxon>
        <taxon>Fungi</taxon>
        <taxon>Dikarya</taxon>
        <taxon>Basidiomycota</taxon>
        <taxon>Agaricomycotina</taxon>
        <taxon>Agaricomycetes</taxon>
        <taxon>Agaricomycetidae</taxon>
        <taxon>Boletales</taxon>
        <taxon>Coniophorineae</taxon>
        <taxon>Hygrophoropsidaceae</taxon>
        <taxon>Hygrophoropsis</taxon>
    </lineage>
</organism>